<organism evidence="4 5">
    <name type="scientific">Pseudoalteromonas piratica</name>
    <dbReference type="NCBI Taxonomy" id="1348114"/>
    <lineage>
        <taxon>Bacteria</taxon>
        <taxon>Pseudomonadati</taxon>
        <taxon>Pseudomonadota</taxon>
        <taxon>Gammaproteobacteria</taxon>
        <taxon>Alteromonadales</taxon>
        <taxon>Pseudoalteromonadaceae</taxon>
        <taxon>Pseudoalteromonas</taxon>
    </lineage>
</organism>
<proteinExistence type="predicted"/>
<dbReference type="InterPro" id="IPR016181">
    <property type="entry name" value="Acyl_CoA_acyltransferase"/>
</dbReference>
<dbReference type="Pfam" id="PF09500">
    <property type="entry name" value="YiiD_C"/>
    <property type="match status" value="1"/>
</dbReference>
<dbReference type="InterPro" id="IPR000182">
    <property type="entry name" value="GNAT_dom"/>
</dbReference>
<dbReference type="InterPro" id="IPR050832">
    <property type="entry name" value="Bact_Acetyltransf"/>
</dbReference>
<evidence type="ECO:0000313" key="5">
    <source>
        <dbReference type="Proteomes" id="UP000030341"/>
    </source>
</evidence>
<dbReference type="SUPFAM" id="SSF54637">
    <property type="entry name" value="Thioesterase/thiol ester dehydrase-isomerase"/>
    <property type="match status" value="1"/>
</dbReference>
<keyword evidence="5" id="KW-1185">Reference proteome</keyword>
<dbReference type="STRING" id="1348114.OM33_02030"/>
<dbReference type="KEGG" id="pseo:OM33_02030"/>
<dbReference type="InterPro" id="IPR012660">
    <property type="entry name" value="YiiD_C"/>
</dbReference>
<dbReference type="InterPro" id="IPR029069">
    <property type="entry name" value="HotDog_dom_sf"/>
</dbReference>
<gene>
    <name evidence="4" type="ORF">OM33_02030</name>
</gene>
<dbReference type="PANTHER" id="PTHR43877">
    <property type="entry name" value="AMINOALKYLPHOSPHONATE N-ACETYLTRANSFERASE-RELATED-RELATED"/>
    <property type="match status" value="1"/>
</dbReference>
<evidence type="ECO:0000256" key="1">
    <source>
        <dbReference type="ARBA" id="ARBA00022679"/>
    </source>
</evidence>
<evidence type="ECO:0000256" key="2">
    <source>
        <dbReference type="ARBA" id="ARBA00023315"/>
    </source>
</evidence>
<dbReference type="Gene3D" id="3.40.630.30">
    <property type="match status" value="1"/>
</dbReference>
<dbReference type="Pfam" id="PF00583">
    <property type="entry name" value="Acetyltransf_1"/>
    <property type="match status" value="1"/>
</dbReference>
<evidence type="ECO:0000313" key="4">
    <source>
        <dbReference type="EMBL" id="AIY64067.1"/>
    </source>
</evidence>
<dbReference type="EMBL" id="CP009888">
    <property type="protein sequence ID" value="AIY64067.1"/>
    <property type="molecule type" value="Genomic_DNA"/>
</dbReference>
<dbReference type="PROSITE" id="PS51186">
    <property type="entry name" value="GNAT"/>
    <property type="match status" value="1"/>
</dbReference>
<keyword evidence="2 4" id="KW-0012">Acyltransferase</keyword>
<dbReference type="RefSeq" id="WP_038638094.1">
    <property type="nucleotide sequence ID" value="NZ_CP009888.1"/>
</dbReference>
<dbReference type="Proteomes" id="UP000030341">
    <property type="component" value="Chromosome 1"/>
</dbReference>
<dbReference type="Gene3D" id="3.10.129.10">
    <property type="entry name" value="Hotdog Thioesterase"/>
    <property type="match status" value="1"/>
</dbReference>
<dbReference type="SUPFAM" id="SSF55729">
    <property type="entry name" value="Acyl-CoA N-acyltransferases (Nat)"/>
    <property type="match status" value="1"/>
</dbReference>
<protein>
    <submittedName>
        <fullName evidence="4">Acyltransferase</fullName>
    </submittedName>
</protein>
<evidence type="ECO:0000259" key="3">
    <source>
        <dbReference type="PROSITE" id="PS51186"/>
    </source>
</evidence>
<dbReference type="eggNOG" id="COG1246">
    <property type="taxonomic scope" value="Bacteria"/>
</dbReference>
<accession>A0A0A7EDG0</accession>
<feature type="domain" description="N-acetyltransferase" evidence="3">
    <location>
        <begin position="1"/>
        <end position="145"/>
    </location>
</feature>
<dbReference type="HOGENOM" id="CLU_063776_0_0_6"/>
<sequence length="299" mass="34595">MLQVTTPQSSQDWQDYYQLRWQVLRAPWQQPRGSEQDEFEQDAEHRFIKNEQGQVLGVARLHWNTSEQAQVRYMAVNKDHRGHHLGSRLLHELEKIAWQQGAKELLLFARDRAVEFYKRHGYVVVEKAHLMYGDIQHWKMVKVCPSCPGWFRRPEWTKVLQNTWREDIPISDAMGIKVESYTDWQFTTTAEFSANQNLHGTMFAGSIYSLATLTGWGATYLHLKEIGIEAAIVLSDASIKYLKPLKLDPKGSVDLQKCSGDLTLLEQGEKAVYRVPVNIYDGEQLVAEFVGEYTLLPQR</sequence>
<dbReference type="NCBIfam" id="TIGR02447">
    <property type="entry name" value="yiiD_Cterm"/>
    <property type="match status" value="1"/>
</dbReference>
<name>A0A0A7EDG0_9GAMM</name>
<reference evidence="4 5" key="1">
    <citation type="submission" date="2014-11" db="EMBL/GenBank/DDBJ databases">
        <title>Complete Genome Sequence of Pseudoalteromonas sp. Strain OCN003 Isolated from Kaneohe Bay, Oahu, Hawaii.</title>
        <authorList>
            <person name="Beurmann S."/>
            <person name="Videau P."/>
            <person name="Ushijima B."/>
            <person name="Smith A.M."/>
            <person name="Aeby G.S."/>
            <person name="Callahan S.M."/>
            <person name="Belcaid M."/>
        </authorList>
    </citation>
    <scope>NUCLEOTIDE SEQUENCE [LARGE SCALE GENOMIC DNA]</scope>
    <source>
        <strain evidence="4 5">OCN003</strain>
    </source>
</reference>
<dbReference type="OrthoDB" id="4305330at2"/>
<dbReference type="GO" id="GO:0016747">
    <property type="term" value="F:acyltransferase activity, transferring groups other than amino-acyl groups"/>
    <property type="evidence" value="ECO:0007669"/>
    <property type="project" value="InterPro"/>
</dbReference>
<dbReference type="AlphaFoldDB" id="A0A0A7EDG0"/>
<keyword evidence="1 4" id="KW-0808">Transferase</keyword>
<dbReference type="CDD" id="cd04301">
    <property type="entry name" value="NAT_SF"/>
    <property type="match status" value="1"/>
</dbReference>